<dbReference type="InterPro" id="IPR011990">
    <property type="entry name" value="TPR-like_helical_dom_sf"/>
</dbReference>
<dbReference type="OrthoDB" id="597471at2"/>
<feature type="compositionally biased region" description="Pro residues" evidence="1">
    <location>
        <begin position="151"/>
        <end position="165"/>
    </location>
</feature>
<evidence type="ECO:0000256" key="1">
    <source>
        <dbReference type="SAM" id="MobiDB-lite"/>
    </source>
</evidence>
<name>A0A4Q5L8N9_9BACT</name>
<dbReference type="RefSeq" id="WP_129922075.1">
    <property type="nucleotide sequence ID" value="NZ_SEWE01000036.1"/>
</dbReference>
<gene>
    <name evidence="2" type="ORF">EWM57_15540</name>
</gene>
<dbReference type="Pfam" id="PF14559">
    <property type="entry name" value="TPR_19"/>
    <property type="match status" value="1"/>
</dbReference>
<reference evidence="2 3" key="1">
    <citation type="submission" date="2019-02" db="EMBL/GenBank/DDBJ databases">
        <title>Bacterial novel species isolated from soil.</title>
        <authorList>
            <person name="Jung H.-Y."/>
        </authorList>
    </citation>
    <scope>NUCLEOTIDE SEQUENCE [LARGE SCALE GENOMIC DNA]</scope>
    <source>
        <strain evidence="2 3">1-3-3-3</strain>
    </source>
</reference>
<evidence type="ECO:0000313" key="3">
    <source>
        <dbReference type="Proteomes" id="UP000294155"/>
    </source>
</evidence>
<evidence type="ECO:0000313" key="2">
    <source>
        <dbReference type="EMBL" id="RYU78051.1"/>
    </source>
</evidence>
<dbReference type="InterPro" id="IPR019734">
    <property type="entry name" value="TPR_rpt"/>
</dbReference>
<dbReference type="Proteomes" id="UP000294155">
    <property type="component" value="Unassembled WGS sequence"/>
</dbReference>
<feature type="region of interest" description="Disordered" evidence="1">
    <location>
        <begin position="305"/>
        <end position="324"/>
    </location>
</feature>
<dbReference type="SMART" id="SM00028">
    <property type="entry name" value="TPR"/>
    <property type="match status" value="3"/>
</dbReference>
<feature type="region of interest" description="Disordered" evidence="1">
    <location>
        <begin position="146"/>
        <end position="288"/>
    </location>
</feature>
<comment type="caution">
    <text evidence="2">The sequence shown here is derived from an EMBL/GenBank/DDBJ whole genome shotgun (WGS) entry which is preliminary data.</text>
</comment>
<keyword evidence="3" id="KW-1185">Reference proteome</keyword>
<dbReference type="AlphaFoldDB" id="A0A4Q5L8N9"/>
<feature type="compositionally biased region" description="Basic and acidic residues" evidence="1">
    <location>
        <begin position="315"/>
        <end position="324"/>
    </location>
</feature>
<dbReference type="SUPFAM" id="SSF48452">
    <property type="entry name" value="TPR-like"/>
    <property type="match status" value="1"/>
</dbReference>
<proteinExistence type="predicted"/>
<feature type="compositionally biased region" description="Polar residues" evidence="1">
    <location>
        <begin position="258"/>
        <end position="270"/>
    </location>
</feature>
<dbReference type="Gene3D" id="1.25.40.10">
    <property type="entry name" value="Tetratricopeptide repeat domain"/>
    <property type="match status" value="1"/>
</dbReference>
<accession>A0A4Q5L8N9</accession>
<protein>
    <submittedName>
        <fullName evidence="2">Tetratricopeptide repeat protein</fullName>
    </submittedName>
</protein>
<organism evidence="2 3">
    <name type="scientific">Hymenobacter persicinus</name>
    <dbReference type="NCBI Taxonomy" id="2025506"/>
    <lineage>
        <taxon>Bacteria</taxon>
        <taxon>Pseudomonadati</taxon>
        <taxon>Bacteroidota</taxon>
        <taxon>Cytophagia</taxon>
        <taxon>Cytophagales</taxon>
        <taxon>Hymenobacteraceae</taxon>
        <taxon>Hymenobacter</taxon>
    </lineage>
</organism>
<sequence>MKTLVLTSLVVLGSWGGLTLIRDRNAAIQRAETAYAHGNFRDAAAAYRQAVETLGATDEAVVLNLAHAYARAGQPAEARGFYGRLLTSRQPRVRSVARQQLAVLAAQKGEYAQAVSLLRQSLLADPANASARYDYEALKAYLDQRQQEPQVPEPDNSPTPNPGQPDPQSAENQRGARQGNDRSGQLDDPTQPEDPRNAPQARPDQQGQRDPNRPAGPGQGAAGSFEPGAGNEQAVARGTEPGHVRGLSDAAPDKAGNPSGQAGSEQATLSETQLQTQRERLQQMNLSSGQARQLLEALNAAEQQYLQQLPHKSGRKPDSSRPSW</sequence>
<dbReference type="EMBL" id="SEWE01000036">
    <property type="protein sequence ID" value="RYU78051.1"/>
    <property type="molecule type" value="Genomic_DNA"/>
</dbReference>